<dbReference type="EMBL" id="ML976620">
    <property type="protein sequence ID" value="KAF1840307.1"/>
    <property type="molecule type" value="Genomic_DNA"/>
</dbReference>
<keyword evidence="3" id="KW-1185">Reference proteome</keyword>
<accession>A0A9P4L3H2</accession>
<feature type="chain" id="PRO_5040457898" evidence="1">
    <location>
        <begin position="20"/>
        <end position="94"/>
    </location>
</feature>
<evidence type="ECO:0000313" key="3">
    <source>
        <dbReference type="Proteomes" id="UP000800039"/>
    </source>
</evidence>
<comment type="caution">
    <text evidence="2">The sequence shown here is derived from an EMBL/GenBank/DDBJ whole genome shotgun (WGS) entry which is preliminary data.</text>
</comment>
<dbReference type="RefSeq" id="XP_040782870.1">
    <property type="nucleotide sequence ID" value="XM_040927229.1"/>
</dbReference>
<gene>
    <name evidence="2" type="ORF">K460DRAFT_206387</name>
</gene>
<protein>
    <submittedName>
        <fullName evidence="2">Uncharacterized protein</fullName>
    </submittedName>
</protein>
<name>A0A9P4L3H2_9PLEO</name>
<proteinExistence type="predicted"/>
<organism evidence="2 3">
    <name type="scientific">Cucurbitaria berberidis CBS 394.84</name>
    <dbReference type="NCBI Taxonomy" id="1168544"/>
    <lineage>
        <taxon>Eukaryota</taxon>
        <taxon>Fungi</taxon>
        <taxon>Dikarya</taxon>
        <taxon>Ascomycota</taxon>
        <taxon>Pezizomycotina</taxon>
        <taxon>Dothideomycetes</taxon>
        <taxon>Pleosporomycetidae</taxon>
        <taxon>Pleosporales</taxon>
        <taxon>Pleosporineae</taxon>
        <taxon>Cucurbitariaceae</taxon>
        <taxon>Cucurbitaria</taxon>
    </lineage>
</organism>
<reference evidence="2" key="1">
    <citation type="submission" date="2020-01" db="EMBL/GenBank/DDBJ databases">
        <authorList>
            <consortium name="DOE Joint Genome Institute"/>
            <person name="Haridas S."/>
            <person name="Albert R."/>
            <person name="Binder M."/>
            <person name="Bloem J."/>
            <person name="Labutti K."/>
            <person name="Salamov A."/>
            <person name="Andreopoulos B."/>
            <person name="Baker S.E."/>
            <person name="Barry K."/>
            <person name="Bills G."/>
            <person name="Bluhm B.H."/>
            <person name="Cannon C."/>
            <person name="Castanera R."/>
            <person name="Culley D.E."/>
            <person name="Daum C."/>
            <person name="Ezra D."/>
            <person name="Gonzalez J.B."/>
            <person name="Henrissat B."/>
            <person name="Kuo A."/>
            <person name="Liang C."/>
            <person name="Lipzen A."/>
            <person name="Lutzoni F."/>
            <person name="Magnuson J."/>
            <person name="Mondo S."/>
            <person name="Nolan M."/>
            <person name="Ohm R."/>
            <person name="Pangilinan J."/>
            <person name="Park H.-J."/>
            <person name="Ramirez L."/>
            <person name="Alfaro M."/>
            <person name="Sun H."/>
            <person name="Tritt A."/>
            <person name="Yoshinaga Y."/>
            <person name="Zwiers L.-H."/>
            <person name="Turgeon B.G."/>
            <person name="Goodwin S.B."/>
            <person name="Spatafora J.W."/>
            <person name="Crous P.W."/>
            <person name="Grigoriev I.V."/>
        </authorList>
    </citation>
    <scope>NUCLEOTIDE SEQUENCE</scope>
    <source>
        <strain evidence="2">CBS 394.84</strain>
    </source>
</reference>
<feature type="signal peptide" evidence="1">
    <location>
        <begin position="1"/>
        <end position="19"/>
    </location>
</feature>
<dbReference type="GeneID" id="63844481"/>
<evidence type="ECO:0000313" key="2">
    <source>
        <dbReference type="EMBL" id="KAF1840307.1"/>
    </source>
</evidence>
<dbReference type="Proteomes" id="UP000800039">
    <property type="component" value="Unassembled WGS sequence"/>
</dbReference>
<keyword evidence="1" id="KW-0732">Signal</keyword>
<evidence type="ECO:0000256" key="1">
    <source>
        <dbReference type="SAM" id="SignalP"/>
    </source>
</evidence>
<dbReference type="AlphaFoldDB" id="A0A9P4L3H2"/>
<sequence length="94" mass="10068">MWSLFPCSMLCSTLGSAAAHTSPTEEVSLDYALYAVRYHHEGIPGSQVHIVVSAYYRLCVDCVTPNSSSPRISLGSLVSNLCAFLVGTAAWVLS</sequence>